<dbReference type="Gene3D" id="1.10.10.10">
    <property type="entry name" value="Winged helix-like DNA-binding domain superfamily/Winged helix DNA-binding domain"/>
    <property type="match status" value="1"/>
</dbReference>
<dbReference type="RefSeq" id="WP_318651362.1">
    <property type="nucleotide sequence ID" value="NZ_CP137852.1"/>
</dbReference>
<dbReference type="PANTHER" id="PTHR30136">
    <property type="entry name" value="HELIX-TURN-HELIX TRANSCRIPTIONAL REGULATOR, ICLR FAMILY"/>
    <property type="match status" value="1"/>
</dbReference>
<dbReference type="InterPro" id="IPR036388">
    <property type="entry name" value="WH-like_DNA-bd_sf"/>
</dbReference>
<dbReference type="SMART" id="SM00346">
    <property type="entry name" value="HTH_ICLR"/>
    <property type="match status" value="1"/>
</dbReference>
<keyword evidence="3" id="KW-0804">Transcription</keyword>
<protein>
    <submittedName>
        <fullName evidence="6">IclR family transcriptional regulator</fullName>
    </submittedName>
</protein>
<name>A0ABZ0PNV5_9PROT</name>
<dbReference type="InterPro" id="IPR005471">
    <property type="entry name" value="Tscrpt_reg_IclR_N"/>
</dbReference>
<dbReference type="Pfam" id="PF01614">
    <property type="entry name" value="IclR_C"/>
    <property type="match status" value="1"/>
</dbReference>
<sequence length="261" mass="27700">MTTGAKDPYHLASLHRGLEVIGCFARRPSWSLAELATELGQNKATLFRVLHTLEAAGFLAKDANGRHVPGLALHALGNAAVRQEQLRWQSLPPIQALAEETGETVHVGILHEGEVVTVQVVEGTHAVRMHSRVGKRSPAHASALGKLLMAYLPDAEVEAIIARHGLPRFTPATITTPEALREALHQIRQQGWAPDAEEIEPGLRCLAAPITDQTGRPSAALGISAPASRMDAARCAAVLPRVKAAALQVSRMLGSPSSAAA</sequence>
<evidence type="ECO:0000256" key="1">
    <source>
        <dbReference type="ARBA" id="ARBA00023015"/>
    </source>
</evidence>
<dbReference type="Pfam" id="PF09339">
    <property type="entry name" value="HTH_IclR"/>
    <property type="match status" value="1"/>
</dbReference>
<accession>A0ABZ0PNV5</accession>
<evidence type="ECO:0000313" key="7">
    <source>
        <dbReference type="Proteomes" id="UP001305521"/>
    </source>
</evidence>
<dbReference type="InterPro" id="IPR014757">
    <property type="entry name" value="Tscrpt_reg_IclR_C"/>
</dbReference>
<proteinExistence type="predicted"/>
<dbReference type="InterPro" id="IPR036390">
    <property type="entry name" value="WH_DNA-bd_sf"/>
</dbReference>
<dbReference type="PANTHER" id="PTHR30136:SF35">
    <property type="entry name" value="HTH-TYPE TRANSCRIPTIONAL REGULATOR RV1719"/>
    <property type="match status" value="1"/>
</dbReference>
<gene>
    <name evidence="6" type="ORF">R9Z33_11100</name>
</gene>
<evidence type="ECO:0000256" key="2">
    <source>
        <dbReference type="ARBA" id="ARBA00023125"/>
    </source>
</evidence>
<evidence type="ECO:0000313" key="6">
    <source>
        <dbReference type="EMBL" id="WPB87409.1"/>
    </source>
</evidence>
<dbReference type="Proteomes" id="UP001305521">
    <property type="component" value="Chromosome"/>
</dbReference>
<organism evidence="6 7">
    <name type="scientific">Sediminicoccus rosea</name>
    <dbReference type="NCBI Taxonomy" id="1225128"/>
    <lineage>
        <taxon>Bacteria</taxon>
        <taxon>Pseudomonadati</taxon>
        <taxon>Pseudomonadota</taxon>
        <taxon>Alphaproteobacteria</taxon>
        <taxon>Acetobacterales</taxon>
        <taxon>Roseomonadaceae</taxon>
        <taxon>Sediminicoccus</taxon>
    </lineage>
</organism>
<dbReference type="Gene3D" id="3.30.450.40">
    <property type="match status" value="1"/>
</dbReference>
<feature type="domain" description="HTH iclR-type" evidence="4">
    <location>
        <begin position="11"/>
        <end position="71"/>
    </location>
</feature>
<evidence type="ECO:0000259" key="5">
    <source>
        <dbReference type="PROSITE" id="PS51078"/>
    </source>
</evidence>
<keyword evidence="2" id="KW-0238">DNA-binding</keyword>
<feature type="domain" description="IclR-ED" evidence="5">
    <location>
        <begin position="72"/>
        <end position="255"/>
    </location>
</feature>
<dbReference type="PROSITE" id="PS51077">
    <property type="entry name" value="HTH_ICLR"/>
    <property type="match status" value="1"/>
</dbReference>
<evidence type="ECO:0000259" key="4">
    <source>
        <dbReference type="PROSITE" id="PS51077"/>
    </source>
</evidence>
<dbReference type="SUPFAM" id="SSF55781">
    <property type="entry name" value="GAF domain-like"/>
    <property type="match status" value="1"/>
</dbReference>
<evidence type="ECO:0000256" key="3">
    <source>
        <dbReference type="ARBA" id="ARBA00023163"/>
    </source>
</evidence>
<dbReference type="SUPFAM" id="SSF46785">
    <property type="entry name" value="Winged helix' DNA-binding domain"/>
    <property type="match status" value="1"/>
</dbReference>
<dbReference type="EMBL" id="CP137852">
    <property type="protein sequence ID" value="WPB87409.1"/>
    <property type="molecule type" value="Genomic_DNA"/>
</dbReference>
<keyword evidence="7" id="KW-1185">Reference proteome</keyword>
<reference evidence="6 7" key="1">
    <citation type="submission" date="2023-11" db="EMBL/GenBank/DDBJ databases">
        <title>Arctic aerobic anoxygenic photoheterotroph Sediminicoccus rosea KRV36 adapts its photosynthesis to long days of polar summer.</title>
        <authorList>
            <person name="Tomasch J."/>
            <person name="Kopejtka K."/>
            <person name="Bily T."/>
            <person name="Gardiner A.T."/>
            <person name="Gardian Z."/>
            <person name="Shivaramu S."/>
            <person name="Koblizek M."/>
            <person name="Engelhardt F."/>
            <person name="Kaftan D."/>
        </authorList>
    </citation>
    <scope>NUCLEOTIDE SEQUENCE [LARGE SCALE GENOMIC DNA]</scope>
    <source>
        <strain evidence="6 7">R-30</strain>
    </source>
</reference>
<keyword evidence="1" id="KW-0805">Transcription regulation</keyword>
<dbReference type="InterPro" id="IPR029016">
    <property type="entry name" value="GAF-like_dom_sf"/>
</dbReference>
<dbReference type="PROSITE" id="PS51078">
    <property type="entry name" value="ICLR_ED"/>
    <property type="match status" value="1"/>
</dbReference>
<dbReference type="InterPro" id="IPR050707">
    <property type="entry name" value="HTH_MetabolicPath_Reg"/>
</dbReference>